<dbReference type="NCBIfam" id="TIGR01641">
    <property type="entry name" value="phageSPP1_gp7"/>
    <property type="match status" value="1"/>
</dbReference>
<evidence type="ECO:0000259" key="2">
    <source>
        <dbReference type="Pfam" id="PF04233"/>
    </source>
</evidence>
<dbReference type="RefSeq" id="WP_256891912.1">
    <property type="nucleotide sequence ID" value="NZ_JALJCU010000021.1"/>
</dbReference>
<dbReference type="InterPro" id="IPR006528">
    <property type="entry name" value="Phage_head_morphogenesis_dom"/>
</dbReference>
<feature type="coiled-coil region" evidence="1">
    <location>
        <begin position="62"/>
        <end position="89"/>
    </location>
</feature>
<dbReference type="Pfam" id="PF04233">
    <property type="entry name" value="Phage_Mu_F"/>
    <property type="match status" value="1"/>
</dbReference>
<evidence type="ECO:0000313" key="4">
    <source>
        <dbReference type="Proteomes" id="UP001206350"/>
    </source>
</evidence>
<name>A0AAW5LDR1_9PAST</name>
<feature type="domain" description="Phage head morphogenesis" evidence="2">
    <location>
        <begin position="152"/>
        <end position="260"/>
    </location>
</feature>
<protein>
    <submittedName>
        <fullName evidence="3">Minor capsid protein</fullName>
    </submittedName>
</protein>
<proteinExistence type="predicted"/>
<reference evidence="3 4" key="1">
    <citation type="journal article" date="2022" name="Microbiol. Spectr.">
        <title>Microbiota of the Pregnant Mouse: Characterization of the Bacterial Communities in the Oral Cavity, Lung, Intestine, and Vagina through Culture and DNA Sequencing.</title>
        <authorList>
            <person name="Greenberg J.M."/>
            <person name="Romero R."/>
            <person name="Winters A.D."/>
            <person name="Galaz J."/>
            <person name="Garcia-Flores V."/>
            <person name="Arenas-Hernandez M."/>
            <person name="Panzer J."/>
            <person name="Shaffer Z."/>
            <person name="Kracht D.J."/>
            <person name="Gomez-Lopez N."/>
            <person name="Theis K.R."/>
        </authorList>
    </citation>
    <scope>NUCLEOTIDE SEQUENCE [LARGE SCALE GENOMIC DNA]</scope>
    <source>
        <strain evidence="3 4">MAC-C1-H1</strain>
    </source>
</reference>
<dbReference type="InterPro" id="IPR043519">
    <property type="entry name" value="NT_sf"/>
</dbReference>
<keyword evidence="1" id="KW-0175">Coiled coil</keyword>
<dbReference type="EMBL" id="JALJCU010000021">
    <property type="protein sequence ID" value="MCQ9121580.1"/>
    <property type="molecule type" value="Genomic_DNA"/>
</dbReference>
<dbReference type="Proteomes" id="UP001206350">
    <property type="component" value="Unassembled WGS sequence"/>
</dbReference>
<organism evidence="3 4">
    <name type="scientific">Rodentibacter pneumotropicus</name>
    <dbReference type="NCBI Taxonomy" id="758"/>
    <lineage>
        <taxon>Bacteria</taxon>
        <taxon>Pseudomonadati</taxon>
        <taxon>Pseudomonadota</taxon>
        <taxon>Gammaproteobacteria</taxon>
        <taxon>Pasteurellales</taxon>
        <taxon>Pasteurellaceae</taxon>
        <taxon>Rodentibacter</taxon>
    </lineage>
</organism>
<accession>A0AAW5LDR1</accession>
<gene>
    <name evidence="3" type="ORF">MUU45_001129</name>
</gene>
<evidence type="ECO:0000256" key="1">
    <source>
        <dbReference type="SAM" id="Coils"/>
    </source>
</evidence>
<evidence type="ECO:0000313" key="3">
    <source>
        <dbReference type="EMBL" id="MCQ9121580.1"/>
    </source>
</evidence>
<sequence>MKINSVKKPTLDEKIAYALTDRKILHFRYDAHLRREVFKRLNHTQRNLLNRLSSAGVEALQKREFDKLLRELKKEIDQTYQELTAYTDAELSGFLMSETTALQHLYNDVVGFDFFNTVPDYKLNATQRVSLIAGAPLEEWWKKQGNESAFRFENLLRQGLLDGKQTHELVGDVKDLMSTSRRHAETLVITAVAKTADEAHQALRDENLDLIKGEKHLATLDTRTSEVCRVRDGLMWDIDKKPIDHDLPYRRPPLHPRCRSILQLVLKSWKELGFDNVDEVPESTRASMDGQVSENVNYENWLKGKSQAEQDVVLGKGKADLWRRGVITFRDMLDQSGRPLTLKGLYSLINTSNKGHSNVKSAKLLWEKAQKVEPKITADVTEIISSVGGKAEGLEYRLKSLTSLKRKIKTEMSAGFSEQQAVESIRDIVRYTAIFDENTFVEQYQKMQEQLLQRDYSTFVVKNTWQDGSAYKGVNTFVSTFIEKDNTIFEIQYHTQQSFELKNGKLHKLYEEFRDPEIPEQAKAKIFLEMQKLSANLKVPKDINLIKGKK</sequence>
<dbReference type="AlphaFoldDB" id="A0AAW5LDR1"/>
<comment type="caution">
    <text evidence="3">The sequence shown here is derived from an EMBL/GenBank/DDBJ whole genome shotgun (WGS) entry which is preliminary data.</text>
</comment>
<keyword evidence="4" id="KW-1185">Reference proteome</keyword>
<dbReference type="Gene3D" id="3.30.460.10">
    <property type="entry name" value="Beta Polymerase, domain 2"/>
    <property type="match status" value="1"/>
</dbReference>